<evidence type="ECO:0000256" key="12">
    <source>
        <dbReference type="ARBA" id="ARBA00023136"/>
    </source>
</evidence>
<evidence type="ECO:0000256" key="2">
    <source>
        <dbReference type="ARBA" id="ARBA00004479"/>
    </source>
</evidence>
<dbReference type="SMART" id="SM00261">
    <property type="entry name" value="FU"/>
    <property type="match status" value="5"/>
</dbReference>
<dbReference type="SUPFAM" id="SSF52058">
    <property type="entry name" value="L domain-like"/>
    <property type="match status" value="2"/>
</dbReference>
<dbReference type="GO" id="GO:0007169">
    <property type="term" value="P:cell surface receptor protein tyrosine kinase signaling pathway"/>
    <property type="evidence" value="ECO:0007669"/>
    <property type="project" value="UniProtKB-UniRule"/>
</dbReference>
<dbReference type="InterPro" id="IPR049328">
    <property type="entry name" value="TM_ErbB1"/>
</dbReference>
<dbReference type="SUPFAM" id="SSF57184">
    <property type="entry name" value="Growth factor receptor domain"/>
    <property type="match status" value="2"/>
</dbReference>
<dbReference type="InterPro" id="IPR011009">
    <property type="entry name" value="Kinase-like_dom_sf"/>
</dbReference>
<feature type="region of interest" description="Disordered" evidence="19">
    <location>
        <begin position="1249"/>
        <end position="1285"/>
    </location>
</feature>
<keyword evidence="10 18" id="KW-0067">ATP-binding</keyword>
<dbReference type="Proteomes" id="UP000694621">
    <property type="component" value="Unplaced"/>
</dbReference>
<evidence type="ECO:0000256" key="11">
    <source>
        <dbReference type="ARBA" id="ARBA00022989"/>
    </source>
</evidence>
<dbReference type="PIRSF" id="PIRSF000619">
    <property type="entry name" value="TyrPK_EGF-R"/>
    <property type="match status" value="1"/>
</dbReference>
<dbReference type="InterPro" id="IPR032778">
    <property type="entry name" value="GF_recep_IV"/>
</dbReference>
<dbReference type="EC" id="2.7.10.1" evidence="3 18"/>
<evidence type="ECO:0000256" key="19">
    <source>
        <dbReference type="SAM" id="MobiDB-lite"/>
    </source>
</evidence>
<evidence type="ECO:0000256" key="14">
    <source>
        <dbReference type="ARBA" id="ARBA00023157"/>
    </source>
</evidence>
<dbReference type="FunFam" id="3.80.20.20:FF:000004">
    <property type="entry name" value="Receptor protein-tyrosine kinase"/>
    <property type="match status" value="1"/>
</dbReference>
<evidence type="ECO:0000256" key="8">
    <source>
        <dbReference type="ARBA" id="ARBA00022741"/>
    </source>
</evidence>
<keyword evidence="16" id="KW-0325">Glycoprotein</keyword>
<keyword evidence="7" id="KW-0732">Signal</keyword>
<dbReference type="Pfam" id="PF01030">
    <property type="entry name" value="Recep_L_domain"/>
    <property type="match status" value="2"/>
</dbReference>
<keyword evidence="9 18" id="KW-0418">Kinase</keyword>
<organism evidence="22 23">
    <name type="scientific">Astyanax mexicanus</name>
    <name type="common">Blind cave fish</name>
    <name type="synonym">Astyanax fasciatus mexicanus</name>
    <dbReference type="NCBI Taxonomy" id="7994"/>
    <lineage>
        <taxon>Eukaryota</taxon>
        <taxon>Metazoa</taxon>
        <taxon>Chordata</taxon>
        <taxon>Craniata</taxon>
        <taxon>Vertebrata</taxon>
        <taxon>Euteleostomi</taxon>
        <taxon>Actinopterygii</taxon>
        <taxon>Neopterygii</taxon>
        <taxon>Teleostei</taxon>
        <taxon>Ostariophysi</taxon>
        <taxon>Characiformes</taxon>
        <taxon>Characoidei</taxon>
        <taxon>Acestrorhamphidae</taxon>
        <taxon>Acestrorhamphinae</taxon>
        <taxon>Astyanax</taxon>
    </lineage>
</organism>
<keyword evidence="15 18" id="KW-0675">Receptor</keyword>
<dbReference type="Gene3D" id="3.80.20.20">
    <property type="entry name" value="Receptor L-domain"/>
    <property type="match status" value="2"/>
</dbReference>
<evidence type="ECO:0000256" key="15">
    <source>
        <dbReference type="ARBA" id="ARBA00023170"/>
    </source>
</evidence>
<dbReference type="Pfam" id="PF07714">
    <property type="entry name" value="PK_Tyr_Ser-Thr"/>
    <property type="match status" value="1"/>
</dbReference>
<keyword evidence="14" id="KW-1015">Disulfide bond</keyword>
<accession>A0A8B9HBI4</accession>
<dbReference type="SMART" id="SM00219">
    <property type="entry name" value="TyrKc"/>
    <property type="match status" value="1"/>
</dbReference>
<evidence type="ECO:0000256" key="18">
    <source>
        <dbReference type="PIRNR" id="PIRNR000619"/>
    </source>
</evidence>
<dbReference type="PANTHER" id="PTHR24416">
    <property type="entry name" value="TYROSINE-PROTEIN KINASE RECEPTOR"/>
    <property type="match status" value="1"/>
</dbReference>
<sequence length="1285" mass="143318">MYSECREVKYLILWPYLFCAFLILNFIFFSLCSAVCPGTDNKLSTLSDLDQQYHTLRKFYENCEVVMGNLEITSIERNRNLNFLKSIREVTGYVLVALNQFDYLPLENLRIIRGTKLYEGRYALAIFLNYRRDGYFGLRQLGLKNLTEILNGGVYVDQNKFLCHADTIHWQDILKNPRAELLVVPSNNSGSTCRRCHRSCNGRCWGHQEDQCQTLTKMVCAEQCDGRCFGPYVSDCCHRECAGGCSGPKDTDCFACTNFNDSGACVTQCPQPFVYNPTTFQLEHNPKAKYTYGAFCVKKCPHNFVVDHSSCVRACPSNKMEVEENRIKMCIPCTDICPKVCDGIGTGSLQMAQTVDSSNIHKFVNCTKINGNLIFLITGIKGDMYHGIGALDPERLNVFRTVKEITGFLNIQSWPENMTDLGVFSNLATIGGRSLYSGISLLILKQRWITALQFQSLQEISAGNVYITNNSQLCYYNTVNWTGLFRTGGQRALIKSNKDPRECTQERMVCDKLCSEDGCWGPGPDQCLSCRFYSRGRTCVRSCNLYRGDIREFANGSVCMECDSQCEKAGDKTMTCHGPGPDQCTKCLHLKDGPNCVEKCPDGLQGATSFIFKYAESNNECHPCHPNCTQGCTGPRIQDCIGMLDRTPLIAAGVIGGMFVAVIVALGFAIYVRRKSIKKKRALRRFLETELVEPLTPSGTAPNQAQLRILKETEQYKPKIFHVLSAQLHFIQFINILYIHSCISDLHKIPRKLYCCLFTFIPSHFSGVTIWELMTFGGKPYDGIPTREIPDILEKGERLPQPPICTIDVYMVMVKCWMIDADSRPRFKELAAEFCRMARDPQRYLVIQGDDCMKLPSPNHSKFFQSLLEEDDLGDLMDADEYLVPQSFNASATSYPFRPHLVSNRCGYRDGGIPAEEIAGAAASTGGPPVPAGTQRLPLDSQEEKHCNGSLKKQPNFGLAEDSSGQRYSADPTVFLAQITQKTGTDEDGYVAPQKDKSSSEHLNPIEENPFVTRRKNREIHALDNPGYHSTPDGQPRAEDEYINEPLYHNTGEMSQETLKKNGIPLPLLSLSATNPTNSHVVPITTQTGRSHHHSQGAHVHFAIPPVQPPQSGPMSQNGAHAHLLKGTSNDHPSKSGHPSSTGQICHVSHQVQPGYPGPGSLSDQQVSQKPNSVATIGKSSITGLPGHVIHQSLMPQLSHTGTIMVDKTYKNTFDNPEYWHHSLPSKVVQHPQDPSLICSNNFLYKQNSRGRTGGTETPEYLPETGMKPGTVLPPPPYRQRNTVV</sequence>
<dbReference type="Gene3D" id="1.10.510.10">
    <property type="entry name" value="Transferase(Phosphotransferase) domain 1"/>
    <property type="match status" value="1"/>
</dbReference>
<dbReference type="GO" id="GO:0008284">
    <property type="term" value="P:positive regulation of cell population proliferation"/>
    <property type="evidence" value="ECO:0007669"/>
    <property type="project" value="TreeGrafter"/>
</dbReference>
<dbReference type="GO" id="GO:0043066">
    <property type="term" value="P:negative regulation of apoptotic process"/>
    <property type="evidence" value="ECO:0007669"/>
    <property type="project" value="TreeGrafter"/>
</dbReference>
<dbReference type="InterPro" id="IPR001245">
    <property type="entry name" value="Ser-Thr/Tyr_kinase_cat_dom"/>
</dbReference>
<dbReference type="GO" id="GO:0043235">
    <property type="term" value="C:receptor complex"/>
    <property type="evidence" value="ECO:0007669"/>
    <property type="project" value="TreeGrafter"/>
</dbReference>
<dbReference type="FunFam" id="2.10.220.10:FF:000001">
    <property type="entry name" value="Receptor protein-tyrosine kinase"/>
    <property type="match status" value="1"/>
</dbReference>
<feature type="compositionally biased region" description="Polar residues" evidence="19">
    <location>
        <begin position="1127"/>
        <end position="1144"/>
    </location>
</feature>
<dbReference type="InterPro" id="IPR006211">
    <property type="entry name" value="Furin-like_Cys-rich_dom"/>
</dbReference>
<dbReference type="Gene3D" id="4.10.1140.10">
    <property type="entry name" value="membrane-bound form of the juxtamembrane domain of the epidermal growth factor receptor like domain"/>
    <property type="match status" value="1"/>
</dbReference>
<evidence type="ECO:0000256" key="6">
    <source>
        <dbReference type="ARBA" id="ARBA00022692"/>
    </source>
</evidence>
<feature type="region of interest" description="Disordered" evidence="19">
    <location>
        <begin position="946"/>
        <end position="966"/>
    </location>
</feature>
<evidence type="ECO:0000256" key="20">
    <source>
        <dbReference type="SAM" id="Phobius"/>
    </source>
</evidence>
<proteinExistence type="inferred from homology"/>
<evidence type="ECO:0000256" key="5">
    <source>
        <dbReference type="ARBA" id="ARBA00022679"/>
    </source>
</evidence>
<dbReference type="Gene3D" id="6.10.250.880">
    <property type="match status" value="1"/>
</dbReference>
<comment type="subcellular location">
    <subcellularLocation>
        <location evidence="1">Endomembrane system</location>
    </subcellularLocation>
    <subcellularLocation>
        <location evidence="2">Membrane</location>
        <topology evidence="2">Single-pass type I membrane protein</topology>
    </subcellularLocation>
</comment>
<evidence type="ECO:0000259" key="21">
    <source>
        <dbReference type="SMART" id="SM00219"/>
    </source>
</evidence>
<dbReference type="GO" id="GO:0048468">
    <property type="term" value="P:cell development"/>
    <property type="evidence" value="ECO:0007669"/>
    <property type="project" value="UniProtKB-ARBA"/>
</dbReference>
<dbReference type="GO" id="GO:0030182">
    <property type="term" value="P:neuron differentiation"/>
    <property type="evidence" value="ECO:0007669"/>
    <property type="project" value="UniProtKB-ARBA"/>
</dbReference>
<feature type="domain" description="Tyrosine-protein kinase catalytic" evidence="21">
    <location>
        <begin position="649"/>
        <end position="834"/>
    </location>
</feature>
<dbReference type="InterPro" id="IPR009030">
    <property type="entry name" value="Growth_fac_rcpt_cys_sf"/>
</dbReference>
<feature type="transmembrane region" description="Helical" evidence="20">
    <location>
        <begin position="12"/>
        <end position="31"/>
    </location>
</feature>
<dbReference type="InterPro" id="IPR000494">
    <property type="entry name" value="Rcpt_L-dom"/>
</dbReference>
<dbReference type="GO" id="GO:0012505">
    <property type="term" value="C:endomembrane system"/>
    <property type="evidence" value="ECO:0007669"/>
    <property type="project" value="UniProtKB-SubCell"/>
</dbReference>
<evidence type="ECO:0000256" key="7">
    <source>
        <dbReference type="ARBA" id="ARBA00022729"/>
    </source>
</evidence>
<comment type="similarity">
    <text evidence="18">Belongs to the protein kinase superfamily. Tyr protein kinase family. EGF receptor subfamily.</text>
</comment>
<evidence type="ECO:0000256" key="9">
    <source>
        <dbReference type="ARBA" id="ARBA00022777"/>
    </source>
</evidence>
<dbReference type="GO" id="GO:0009925">
    <property type="term" value="C:basal plasma membrane"/>
    <property type="evidence" value="ECO:0007669"/>
    <property type="project" value="TreeGrafter"/>
</dbReference>
<dbReference type="InterPro" id="IPR020635">
    <property type="entry name" value="Tyr_kinase_cat_dom"/>
</dbReference>
<evidence type="ECO:0000313" key="23">
    <source>
        <dbReference type="Proteomes" id="UP000694621"/>
    </source>
</evidence>
<feature type="region of interest" description="Disordered" evidence="19">
    <location>
        <begin position="1109"/>
        <end position="1167"/>
    </location>
</feature>
<dbReference type="GO" id="GO:0005524">
    <property type="term" value="F:ATP binding"/>
    <property type="evidence" value="ECO:0007669"/>
    <property type="project" value="UniProtKB-UniRule"/>
</dbReference>
<keyword evidence="13 18" id="KW-0829">Tyrosine-protein kinase</keyword>
<evidence type="ECO:0000256" key="1">
    <source>
        <dbReference type="ARBA" id="ARBA00004308"/>
    </source>
</evidence>
<name>A0A8B9HBI4_ASTMX</name>
<dbReference type="FunFam" id="3.80.20.20:FF:000003">
    <property type="entry name" value="Receptor protein-tyrosine kinase"/>
    <property type="match status" value="1"/>
</dbReference>
<protein>
    <recommendedName>
        <fullName evidence="3 18">Receptor protein-tyrosine kinase</fullName>
        <ecNumber evidence="3 18">2.7.10.1</ecNumber>
    </recommendedName>
</protein>
<keyword evidence="4" id="KW-0597">Phosphoprotein</keyword>
<dbReference type="Pfam" id="PF00757">
    <property type="entry name" value="Furin-like"/>
    <property type="match status" value="1"/>
</dbReference>
<dbReference type="InterPro" id="IPR006212">
    <property type="entry name" value="Furin_repeat"/>
</dbReference>
<dbReference type="Pfam" id="PF21314">
    <property type="entry name" value="TM_ErbB1"/>
    <property type="match status" value="1"/>
</dbReference>
<dbReference type="GO" id="GO:0005154">
    <property type="term" value="F:epidermal growth factor receptor binding"/>
    <property type="evidence" value="ECO:0007669"/>
    <property type="project" value="TreeGrafter"/>
</dbReference>
<keyword evidence="11 20" id="KW-1133">Transmembrane helix</keyword>
<dbReference type="Gene3D" id="2.10.220.10">
    <property type="entry name" value="Hormone Receptor, Insulin-like Growth Factor Receptor 1, Chain A, domain 2"/>
    <property type="match status" value="3"/>
</dbReference>
<dbReference type="InterPro" id="IPR036941">
    <property type="entry name" value="Rcpt_L-dom_sf"/>
</dbReference>
<dbReference type="InterPro" id="IPR050122">
    <property type="entry name" value="RTK"/>
</dbReference>
<dbReference type="CDD" id="cd00064">
    <property type="entry name" value="FU"/>
    <property type="match status" value="3"/>
</dbReference>
<dbReference type="Pfam" id="PF14843">
    <property type="entry name" value="GF_recep_IV"/>
    <property type="match status" value="1"/>
</dbReference>
<evidence type="ECO:0000256" key="4">
    <source>
        <dbReference type="ARBA" id="ARBA00022553"/>
    </source>
</evidence>
<keyword evidence="6 20" id="KW-0812">Transmembrane</keyword>
<dbReference type="PANTHER" id="PTHR24416:SF90">
    <property type="entry name" value="RECEPTOR TYROSINE-PROTEIN KINASE ERBB-4"/>
    <property type="match status" value="1"/>
</dbReference>
<dbReference type="FunFam" id="1.10.510.10:FF:001512">
    <property type="entry name" value="Receptor tyrosine-protein kinase erbB-2"/>
    <property type="match status" value="1"/>
</dbReference>
<dbReference type="CDD" id="cd12092">
    <property type="entry name" value="TM_ErbB4"/>
    <property type="match status" value="1"/>
</dbReference>
<feature type="region of interest" description="Disordered" evidence="19">
    <location>
        <begin position="985"/>
        <end position="1007"/>
    </location>
</feature>
<dbReference type="InterPro" id="IPR016245">
    <property type="entry name" value="Tyr_kinase_EGF/ERB/XmrK_rcpt"/>
</dbReference>
<dbReference type="GO" id="GO:0004714">
    <property type="term" value="F:transmembrane receptor protein tyrosine kinase activity"/>
    <property type="evidence" value="ECO:0007669"/>
    <property type="project" value="UniProtKB-EC"/>
</dbReference>
<evidence type="ECO:0000256" key="3">
    <source>
        <dbReference type="ARBA" id="ARBA00011902"/>
    </source>
</evidence>
<comment type="catalytic activity">
    <reaction evidence="17">
        <text>L-tyrosyl-[protein] + ATP = O-phospho-L-tyrosyl-[protein] + ADP + H(+)</text>
        <dbReference type="Rhea" id="RHEA:10596"/>
        <dbReference type="Rhea" id="RHEA-COMP:10136"/>
        <dbReference type="Rhea" id="RHEA-COMP:20101"/>
        <dbReference type="ChEBI" id="CHEBI:15378"/>
        <dbReference type="ChEBI" id="CHEBI:30616"/>
        <dbReference type="ChEBI" id="CHEBI:46858"/>
        <dbReference type="ChEBI" id="CHEBI:61978"/>
        <dbReference type="ChEBI" id="CHEBI:456216"/>
        <dbReference type="EC" id="2.7.10.1"/>
    </reaction>
</comment>
<keyword evidence="5 18" id="KW-0808">Transferase</keyword>
<keyword evidence="8 18" id="KW-0547">Nucleotide-binding</keyword>
<evidence type="ECO:0000313" key="22">
    <source>
        <dbReference type="Ensembl" id="ENSAMXP00005007872.1"/>
    </source>
</evidence>
<dbReference type="GO" id="GO:0050793">
    <property type="term" value="P:regulation of developmental process"/>
    <property type="evidence" value="ECO:0007669"/>
    <property type="project" value="UniProtKB-ARBA"/>
</dbReference>
<dbReference type="FunFam" id="2.10.220.10:FF:000004">
    <property type="entry name" value="Receptor protein-tyrosine kinase"/>
    <property type="match status" value="1"/>
</dbReference>
<evidence type="ECO:0000256" key="16">
    <source>
        <dbReference type="ARBA" id="ARBA00023180"/>
    </source>
</evidence>
<keyword evidence="12 18" id="KW-0472">Membrane</keyword>
<evidence type="ECO:0000256" key="17">
    <source>
        <dbReference type="ARBA" id="ARBA00051243"/>
    </source>
</evidence>
<feature type="transmembrane region" description="Helical" evidence="20">
    <location>
        <begin position="649"/>
        <end position="672"/>
    </location>
</feature>
<dbReference type="SUPFAM" id="SSF56112">
    <property type="entry name" value="Protein kinase-like (PK-like)"/>
    <property type="match status" value="1"/>
</dbReference>
<dbReference type="Ensembl" id="ENSAMXT00005008849.1">
    <property type="protein sequence ID" value="ENSAMXP00005007872.1"/>
    <property type="gene ID" value="ENSAMXG00005004583.1"/>
</dbReference>
<reference evidence="22" key="1">
    <citation type="submission" date="2025-08" db="UniProtKB">
        <authorList>
            <consortium name="Ensembl"/>
        </authorList>
    </citation>
    <scope>IDENTIFICATION</scope>
</reference>
<evidence type="ECO:0000256" key="10">
    <source>
        <dbReference type="ARBA" id="ARBA00022840"/>
    </source>
</evidence>
<evidence type="ECO:0000256" key="13">
    <source>
        <dbReference type="ARBA" id="ARBA00023137"/>
    </source>
</evidence>